<dbReference type="PANTHER" id="PTHR24351">
    <property type="entry name" value="RIBOSOMAL PROTEIN S6 KINASE"/>
    <property type="match status" value="1"/>
</dbReference>
<dbReference type="InterPro" id="IPR000961">
    <property type="entry name" value="AGC-kinase_C"/>
</dbReference>
<dbReference type="SMART" id="SM00133">
    <property type="entry name" value="S_TK_X"/>
    <property type="match status" value="1"/>
</dbReference>
<dbReference type="Pfam" id="PF00069">
    <property type="entry name" value="Pkinase"/>
    <property type="match status" value="1"/>
</dbReference>
<dbReference type="FunFam" id="1.10.510.10:FF:000008">
    <property type="entry name" value="Non-specific serine/threonine protein kinase"/>
    <property type="match status" value="1"/>
</dbReference>
<dbReference type="CDD" id="cd11651">
    <property type="entry name" value="YPK1_N_like"/>
    <property type="match status" value="1"/>
</dbReference>
<feature type="compositionally biased region" description="Low complexity" evidence="11">
    <location>
        <begin position="181"/>
        <end position="196"/>
    </location>
</feature>
<comment type="catalytic activity">
    <reaction evidence="8">
        <text>L-threonyl-[protein] + ATP = O-phospho-L-threonyl-[protein] + ADP + H(+)</text>
        <dbReference type="Rhea" id="RHEA:46608"/>
        <dbReference type="Rhea" id="RHEA-COMP:11060"/>
        <dbReference type="Rhea" id="RHEA-COMP:11605"/>
        <dbReference type="ChEBI" id="CHEBI:15378"/>
        <dbReference type="ChEBI" id="CHEBI:30013"/>
        <dbReference type="ChEBI" id="CHEBI:30616"/>
        <dbReference type="ChEBI" id="CHEBI:61977"/>
        <dbReference type="ChEBI" id="CHEBI:456216"/>
        <dbReference type="EC" id="2.7.11.1"/>
    </reaction>
</comment>
<dbReference type="SUPFAM" id="SSF49562">
    <property type="entry name" value="C2 domain (Calcium/lipid-binding domain, CaLB)"/>
    <property type="match status" value="1"/>
</dbReference>
<evidence type="ECO:0000313" key="16">
    <source>
        <dbReference type="Proteomes" id="UP001280581"/>
    </source>
</evidence>
<feature type="compositionally biased region" description="Polar residues" evidence="11">
    <location>
        <begin position="137"/>
        <end position="146"/>
    </location>
</feature>
<accession>A0AAN6RGF3</accession>
<comment type="caution">
    <text evidence="15">The sequence shown here is derived from an EMBL/GenBank/DDBJ whole genome shotgun (WGS) entry which is preliminary data.</text>
</comment>
<protein>
    <recommendedName>
        <fullName evidence="1">non-specific serine/threonine protein kinase</fullName>
        <ecNumber evidence="1">2.7.11.1</ecNumber>
    </recommendedName>
</protein>
<keyword evidence="7 10" id="KW-0067">ATP-binding</keyword>
<evidence type="ECO:0000256" key="2">
    <source>
        <dbReference type="ARBA" id="ARBA00022527"/>
    </source>
</evidence>
<feature type="domain" description="C2" evidence="12">
    <location>
        <begin position="288"/>
        <end position="446"/>
    </location>
</feature>
<evidence type="ECO:0000259" key="13">
    <source>
        <dbReference type="PROSITE" id="PS50011"/>
    </source>
</evidence>
<evidence type="ECO:0000256" key="6">
    <source>
        <dbReference type="ARBA" id="ARBA00022777"/>
    </source>
</evidence>
<dbReference type="InterPro" id="IPR000719">
    <property type="entry name" value="Prot_kinase_dom"/>
</dbReference>
<feature type="compositionally biased region" description="Basic and acidic residues" evidence="11">
    <location>
        <begin position="197"/>
        <end position="208"/>
    </location>
</feature>
<gene>
    <name evidence="15" type="ORF">GRF29_112g314470</name>
</gene>
<feature type="region of interest" description="Disordered" evidence="11">
    <location>
        <begin position="1"/>
        <end position="90"/>
    </location>
</feature>
<feature type="compositionally biased region" description="Low complexity" evidence="11">
    <location>
        <begin position="75"/>
        <end position="90"/>
    </location>
</feature>
<organism evidence="15 16">
    <name type="scientific">Pseudopithomyces chartarum</name>
    <dbReference type="NCBI Taxonomy" id="1892770"/>
    <lineage>
        <taxon>Eukaryota</taxon>
        <taxon>Fungi</taxon>
        <taxon>Dikarya</taxon>
        <taxon>Ascomycota</taxon>
        <taxon>Pezizomycotina</taxon>
        <taxon>Dothideomycetes</taxon>
        <taxon>Pleosporomycetidae</taxon>
        <taxon>Pleosporales</taxon>
        <taxon>Massarineae</taxon>
        <taxon>Didymosphaeriaceae</taxon>
        <taxon>Pseudopithomyces</taxon>
    </lineage>
</organism>
<dbReference type="Gene3D" id="2.60.40.150">
    <property type="entry name" value="C2 domain"/>
    <property type="match status" value="1"/>
</dbReference>
<evidence type="ECO:0000256" key="1">
    <source>
        <dbReference type="ARBA" id="ARBA00012513"/>
    </source>
</evidence>
<name>A0AAN6RGF3_9PLEO</name>
<feature type="compositionally biased region" description="Low complexity" evidence="11">
    <location>
        <begin position="30"/>
        <end position="43"/>
    </location>
</feature>
<proteinExistence type="predicted"/>
<dbReference type="PROSITE" id="PS50011">
    <property type="entry name" value="PROTEIN_KINASE_DOM"/>
    <property type="match status" value="1"/>
</dbReference>
<dbReference type="InterPro" id="IPR000008">
    <property type="entry name" value="C2_dom"/>
</dbReference>
<dbReference type="GO" id="GO:0004674">
    <property type="term" value="F:protein serine/threonine kinase activity"/>
    <property type="evidence" value="ECO:0007669"/>
    <property type="project" value="UniProtKB-KW"/>
</dbReference>
<keyword evidence="2" id="KW-0723">Serine/threonine-protein kinase</keyword>
<feature type="compositionally biased region" description="Basic and acidic residues" evidence="11">
    <location>
        <begin position="1"/>
        <end position="12"/>
    </location>
</feature>
<feature type="region of interest" description="Disordered" evidence="11">
    <location>
        <begin position="342"/>
        <end position="391"/>
    </location>
</feature>
<feature type="compositionally biased region" description="Polar residues" evidence="11">
    <location>
        <begin position="371"/>
        <end position="381"/>
    </location>
</feature>
<dbReference type="FunFam" id="3.30.200.20:FF:000116">
    <property type="entry name" value="Non-specific serine/threonine protein kinase"/>
    <property type="match status" value="1"/>
</dbReference>
<dbReference type="Gene3D" id="1.10.510.10">
    <property type="entry name" value="Transferase(Phosphotransferase) domain 1"/>
    <property type="match status" value="1"/>
</dbReference>
<dbReference type="Proteomes" id="UP001280581">
    <property type="component" value="Unassembled WGS sequence"/>
</dbReference>
<feature type="domain" description="Protein kinase" evidence="13">
    <location>
        <begin position="481"/>
        <end position="742"/>
    </location>
</feature>
<evidence type="ECO:0000256" key="8">
    <source>
        <dbReference type="ARBA" id="ARBA00047899"/>
    </source>
</evidence>
<evidence type="ECO:0000259" key="12">
    <source>
        <dbReference type="PROSITE" id="PS50004"/>
    </source>
</evidence>
<evidence type="ECO:0000256" key="5">
    <source>
        <dbReference type="ARBA" id="ARBA00022741"/>
    </source>
</evidence>
<dbReference type="SMART" id="SM00220">
    <property type="entry name" value="S_TKc"/>
    <property type="match status" value="1"/>
</dbReference>
<dbReference type="SMART" id="SM00239">
    <property type="entry name" value="C2"/>
    <property type="match status" value="1"/>
</dbReference>
<reference evidence="15 16" key="1">
    <citation type="submission" date="2021-02" db="EMBL/GenBank/DDBJ databases">
        <title>Genome assembly of Pseudopithomyces chartarum.</title>
        <authorList>
            <person name="Jauregui R."/>
            <person name="Singh J."/>
            <person name="Voisey C."/>
        </authorList>
    </citation>
    <scope>NUCLEOTIDE SEQUENCE [LARGE SCALE GENOMIC DNA]</scope>
    <source>
        <strain evidence="15 16">AGR01</strain>
    </source>
</reference>
<evidence type="ECO:0000256" key="9">
    <source>
        <dbReference type="ARBA" id="ARBA00048679"/>
    </source>
</evidence>
<keyword evidence="3" id="KW-0597">Phosphoprotein</keyword>
<dbReference type="InterPro" id="IPR035892">
    <property type="entry name" value="C2_domain_sf"/>
</dbReference>
<feature type="compositionally biased region" description="Low complexity" evidence="11">
    <location>
        <begin position="218"/>
        <end position="230"/>
    </location>
</feature>
<evidence type="ECO:0000256" key="4">
    <source>
        <dbReference type="ARBA" id="ARBA00022679"/>
    </source>
</evidence>
<sequence>MTLLERRRDPVKHSPSISVPSAAYKTPAETQTPSPSSPSTSTTKGNEPRPVLVSRATAGYIPPSPTRPRPRRRSLQVSSSKSSSAIPTLSSFAIPRALPTYLLPSMSNASTGNATAADLLRQVAMQRMSNDEDHDQIGSNSSTPPGASTPRPDPTDKRLPGILHSYFGQVRDSLIPRRKSSAVNPSPAPASTTEASSPKEKESDDTRLPKNPLPSPAPSASSTSRHPSTSQLNGETEKLTEGAYAPPHDQATPPQTPRTRSQEGKRPTSSLSHSTLASASTSTSNTTKTKESRDRPPADVGPPKGKLSVAISEGRNLRPSVDPYVVCQFQWAEYISDGPRNEAAIKDKRGPQGMQRTDSETGKPMAIPMRSRQSSNNGTSSDPREDASFKEVTNPTWEHEAIFDVVGDHSEIDVSVYDRSNGEAFLGHVRFCPNLVEYEKPYDGWFTLESRDGEEDHVTGEIHLRLNFQKTDKKHYGPEDFEILKLIGKGTFGQVFQVRKRDTQRIYAMKVLSKKVIVQKKEVAHTLGERNILVRTAMADSCFIVGLKFSFQTPSDLYLVTDYMSGGELFWHLQREGRFQEARAKFYIAELILALQHLHEHNIVYRDLKPENILLDAKGHIALCDFGLSKANLTENATTNTFCGTTEYLAPEVLLDEHGYTKMVDFWSLGVLVFEMCCGWSPFYAEDTQQMYKNIAFGKVRFPRDALSTEGRNFVKGLLNRNPKHRLGATRDAEELKAHPFFADIDWDALSKKNVVPPFKPKLKGELDVSNFDPEFTNALNGNGSLNARAAALASGINPASTPLSPTMQANFAGFTFVDESTMDHQFAHKHREHEPERMDEDDKDDINWDKPAGRGDRMSGVIPSNDHDIFNHGNFDV</sequence>
<evidence type="ECO:0000256" key="10">
    <source>
        <dbReference type="PROSITE-ProRule" id="PRU10141"/>
    </source>
</evidence>
<dbReference type="SUPFAM" id="SSF56112">
    <property type="entry name" value="Protein kinase-like (PK-like)"/>
    <property type="match status" value="1"/>
</dbReference>
<dbReference type="InterPro" id="IPR008271">
    <property type="entry name" value="Ser/Thr_kinase_AS"/>
</dbReference>
<dbReference type="PROSITE" id="PS00107">
    <property type="entry name" value="PROTEIN_KINASE_ATP"/>
    <property type="match status" value="1"/>
</dbReference>
<evidence type="ECO:0000256" key="3">
    <source>
        <dbReference type="ARBA" id="ARBA00022553"/>
    </source>
</evidence>
<dbReference type="EMBL" id="WVTA01000011">
    <property type="protein sequence ID" value="KAK3203123.1"/>
    <property type="molecule type" value="Genomic_DNA"/>
</dbReference>
<keyword evidence="6" id="KW-0418">Kinase</keyword>
<feature type="compositionally biased region" description="Basic and acidic residues" evidence="11">
    <location>
        <begin position="827"/>
        <end position="837"/>
    </location>
</feature>
<dbReference type="Pfam" id="PF00168">
    <property type="entry name" value="C2"/>
    <property type="match status" value="1"/>
</dbReference>
<dbReference type="Gene3D" id="3.30.200.20">
    <property type="entry name" value="Phosphorylase Kinase, domain 1"/>
    <property type="match status" value="1"/>
</dbReference>
<keyword evidence="16" id="KW-1185">Reference proteome</keyword>
<feature type="region of interest" description="Disordered" evidence="11">
    <location>
        <begin position="827"/>
        <end position="866"/>
    </location>
</feature>
<evidence type="ECO:0000259" key="14">
    <source>
        <dbReference type="PROSITE" id="PS51285"/>
    </source>
</evidence>
<keyword evidence="5 10" id="KW-0547">Nucleotide-binding</keyword>
<dbReference type="Pfam" id="PF00433">
    <property type="entry name" value="Pkinase_C"/>
    <property type="match status" value="1"/>
</dbReference>
<feature type="compositionally biased region" description="Basic and acidic residues" evidence="11">
    <location>
        <begin position="288"/>
        <end position="297"/>
    </location>
</feature>
<feature type="compositionally biased region" description="Low complexity" evidence="11">
    <location>
        <begin position="268"/>
        <end position="287"/>
    </location>
</feature>
<dbReference type="EC" id="2.7.11.1" evidence="1"/>
<evidence type="ECO:0000313" key="15">
    <source>
        <dbReference type="EMBL" id="KAK3203123.1"/>
    </source>
</evidence>
<feature type="binding site" evidence="10">
    <location>
        <position position="510"/>
    </location>
    <ligand>
        <name>ATP</name>
        <dbReference type="ChEBI" id="CHEBI:30616"/>
    </ligand>
</feature>
<dbReference type="InterPro" id="IPR017892">
    <property type="entry name" value="Pkinase_C"/>
</dbReference>
<feature type="compositionally biased region" description="Basic and acidic residues" evidence="11">
    <location>
        <begin position="846"/>
        <end position="858"/>
    </location>
</feature>
<evidence type="ECO:0000256" key="11">
    <source>
        <dbReference type="SAM" id="MobiDB-lite"/>
    </source>
</evidence>
<feature type="domain" description="AGC-kinase C-terminal" evidence="14">
    <location>
        <begin position="743"/>
        <end position="827"/>
    </location>
</feature>
<dbReference type="InterPro" id="IPR017441">
    <property type="entry name" value="Protein_kinase_ATP_BS"/>
</dbReference>
<dbReference type="InterPro" id="IPR011009">
    <property type="entry name" value="Kinase-like_dom_sf"/>
</dbReference>
<keyword evidence="4" id="KW-0808">Transferase</keyword>
<evidence type="ECO:0000256" key="7">
    <source>
        <dbReference type="ARBA" id="ARBA00022840"/>
    </source>
</evidence>
<dbReference type="PROSITE" id="PS50004">
    <property type="entry name" value="C2"/>
    <property type="match status" value="1"/>
</dbReference>
<feature type="region of interest" description="Disordered" evidence="11">
    <location>
        <begin position="118"/>
        <end position="312"/>
    </location>
</feature>
<dbReference type="AlphaFoldDB" id="A0AAN6RGF3"/>
<comment type="catalytic activity">
    <reaction evidence="9">
        <text>L-seryl-[protein] + ATP = O-phospho-L-seryl-[protein] + ADP + H(+)</text>
        <dbReference type="Rhea" id="RHEA:17989"/>
        <dbReference type="Rhea" id="RHEA-COMP:9863"/>
        <dbReference type="Rhea" id="RHEA-COMP:11604"/>
        <dbReference type="ChEBI" id="CHEBI:15378"/>
        <dbReference type="ChEBI" id="CHEBI:29999"/>
        <dbReference type="ChEBI" id="CHEBI:30616"/>
        <dbReference type="ChEBI" id="CHEBI:83421"/>
        <dbReference type="ChEBI" id="CHEBI:456216"/>
        <dbReference type="EC" id="2.7.11.1"/>
    </reaction>
</comment>
<dbReference type="GO" id="GO:0005524">
    <property type="term" value="F:ATP binding"/>
    <property type="evidence" value="ECO:0007669"/>
    <property type="project" value="UniProtKB-UniRule"/>
</dbReference>
<dbReference type="PROSITE" id="PS51285">
    <property type="entry name" value="AGC_KINASE_CTER"/>
    <property type="match status" value="1"/>
</dbReference>
<dbReference type="PROSITE" id="PS00108">
    <property type="entry name" value="PROTEIN_KINASE_ST"/>
    <property type="match status" value="1"/>
</dbReference>